<accession>A0A0S3RKK4</accession>
<gene>
    <name evidence="1" type="primary">Vigan.03G070700</name>
    <name evidence="1" type="ORF">VIGAN_03070700</name>
</gene>
<dbReference type="AlphaFoldDB" id="A0A0S3RKK4"/>
<dbReference type="Proteomes" id="UP000291084">
    <property type="component" value="Chromosome 3"/>
</dbReference>
<name>A0A0S3RKK4_PHAAN</name>
<proteinExistence type="predicted"/>
<sequence>MNEAAILTARRDLKEISKDEISDALERIIAGLEKKNAVAGRIWKGFLAEDLMSDLEGTDIYFWTFFTSDLGGPTFKEGFDV</sequence>
<organism evidence="1 2">
    <name type="scientific">Vigna angularis var. angularis</name>
    <dbReference type="NCBI Taxonomy" id="157739"/>
    <lineage>
        <taxon>Eukaryota</taxon>
        <taxon>Viridiplantae</taxon>
        <taxon>Streptophyta</taxon>
        <taxon>Embryophyta</taxon>
        <taxon>Tracheophyta</taxon>
        <taxon>Spermatophyta</taxon>
        <taxon>Magnoliopsida</taxon>
        <taxon>eudicotyledons</taxon>
        <taxon>Gunneridae</taxon>
        <taxon>Pentapetalae</taxon>
        <taxon>rosids</taxon>
        <taxon>fabids</taxon>
        <taxon>Fabales</taxon>
        <taxon>Fabaceae</taxon>
        <taxon>Papilionoideae</taxon>
        <taxon>50 kb inversion clade</taxon>
        <taxon>NPAAA clade</taxon>
        <taxon>indigoferoid/millettioid clade</taxon>
        <taxon>Phaseoleae</taxon>
        <taxon>Vigna</taxon>
    </lineage>
</organism>
<protein>
    <submittedName>
        <fullName evidence="1">Uncharacterized protein</fullName>
    </submittedName>
</protein>
<dbReference type="EMBL" id="AP015036">
    <property type="protein sequence ID" value="BAT81053.1"/>
    <property type="molecule type" value="Genomic_DNA"/>
</dbReference>
<evidence type="ECO:0000313" key="2">
    <source>
        <dbReference type="Proteomes" id="UP000291084"/>
    </source>
</evidence>
<keyword evidence="2" id="KW-1185">Reference proteome</keyword>
<reference evidence="1 2" key="1">
    <citation type="journal article" date="2015" name="Sci. Rep.">
        <title>The power of single molecule real-time sequencing technology in the de novo assembly of a eukaryotic genome.</title>
        <authorList>
            <person name="Sakai H."/>
            <person name="Naito K."/>
            <person name="Ogiso-Tanaka E."/>
            <person name="Takahashi Y."/>
            <person name="Iseki K."/>
            <person name="Muto C."/>
            <person name="Satou K."/>
            <person name="Teruya K."/>
            <person name="Shiroma A."/>
            <person name="Shimoji M."/>
            <person name="Hirano T."/>
            <person name="Itoh T."/>
            <person name="Kaga A."/>
            <person name="Tomooka N."/>
        </authorList>
    </citation>
    <scope>NUCLEOTIDE SEQUENCE [LARGE SCALE GENOMIC DNA]</scope>
    <source>
        <strain evidence="2">cv. Shumari</strain>
    </source>
</reference>
<evidence type="ECO:0000313" key="1">
    <source>
        <dbReference type="EMBL" id="BAT81053.1"/>
    </source>
</evidence>